<keyword evidence="6" id="KW-1185">Reference proteome</keyword>
<reference evidence="5" key="1">
    <citation type="journal article" date="2020" name="Stud. Mycol.">
        <title>101 Dothideomycetes genomes: a test case for predicting lifestyles and emergence of pathogens.</title>
        <authorList>
            <person name="Haridas S."/>
            <person name="Albert R."/>
            <person name="Binder M."/>
            <person name="Bloem J."/>
            <person name="Labutti K."/>
            <person name="Salamov A."/>
            <person name="Andreopoulos B."/>
            <person name="Baker S."/>
            <person name="Barry K."/>
            <person name="Bills G."/>
            <person name="Bluhm B."/>
            <person name="Cannon C."/>
            <person name="Castanera R."/>
            <person name="Culley D."/>
            <person name="Daum C."/>
            <person name="Ezra D."/>
            <person name="Gonzalez J."/>
            <person name="Henrissat B."/>
            <person name="Kuo A."/>
            <person name="Liang C."/>
            <person name="Lipzen A."/>
            <person name="Lutzoni F."/>
            <person name="Magnuson J."/>
            <person name="Mondo S."/>
            <person name="Nolan M."/>
            <person name="Ohm R."/>
            <person name="Pangilinan J."/>
            <person name="Park H.-J."/>
            <person name="Ramirez L."/>
            <person name="Alfaro M."/>
            <person name="Sun H."/>
            <person name="Tritt A."/>
            <person name="Yoshinaga Y."/>
            <person name="Zwiers L.-H."/>
            <person name="Turgeon B."/>
            <person name="Goodwin S."/>
            <person name="Spatafora J."/>
            <person name="Crous P."/>
            <person name="Grigoriev I."/>
        </authorList>
    </citation>
    <scope>NUCLEOTIDE SEQUENCE</scope>
    <source>
        <strain evidence="5">CBS 113979</strain>
    </source>
</reference>
<sequence length="398" mass="44780">MSTSHPPLSVVPMVNFAEFTAKSYSYLGRKHVADQIDQALRQVGFVYLVNHGIPQQAVNECAELVSSMRILPSYHAPSASNSCNFQSFRFFHLPHETKLVASRPQRSSLHGGYSCLAEKTVSQNAFDESAIAYLREPGDFNESFECFRPGENSQPNNWPVDQARPGFRKCIEDFFWHCSLLLHQVLTALEVALGLPIKYLRHLHSQNNHQLRLLHYPSIRTRLLDLATWNRFSAHCDVGTLSLIFQDLVEGLEIEDPHAPGQFRPVPIVPGGVLVNVGRLLARWSNDRWKSTVHRVGASPEDKERAEADANAICKPRFSVVFFGTPDREASIDALPGCWDDTNPKRYTEVKVGDYIQMTTTVLYPEKQSGDGPAPTSTTPTNDENYRYIEQRASSPRG</sequence>
<evidence type="ECO:0000313" key="6">
    <source>
        <dbReference type="Proteomes" id="UP000800041"/>
    </source>
</evidence>
<accession>A0A6G1GTE2</accession>
<keyword evidence="2" id="KW-0408">Iron</keyword>
<dbReference type="Gene3D" id="2.60.120.330">
    <property type="entry name" value="B-lactam Antibiotic, Isopenicillin N Synthase, Chain"/>
    <property type="match status" value="1"/>
</dbReference>
<dbReference type="InterPro" id="IPR027443">
    <property type="entry name" value="IPNS-like_sf"/>
</dbReference>
<dbReference type="InterPro" id="IPR026992">
    <property type="entry name" value="DIOX_N"/>
</dbReference>
<gene>
    <name evidence="5" type="ORF">K402DRAFT_337167</name>
</gene>
<protein>
    <submittedName>
        <fullName evidence="5">Clavaminate synthase-like protein</fullName>
    </submittedName>
</protein>
<dbReference type="Pfam" id="PF03171">
    <property type="entry name" value="2OG-FeII_Oxy"/>
    <property type="match status" value="1"/>
</dbReference>
<dbReference type="GO" id="GO:0016491">
    <property type="term" value="F:oxidoreductase activity"/>
    <property type="evidence" value="ECO:0007669"/>
    <property type="project" value="UniProtKB-KW"/>
</dbReference>
<dbReference type="InterPro" id="IPR005123">
    <property type="entry name" value="Oxoglu/Fe-dep_dioxygenase_dom"/>
</dbReference>
<dbReference type="PRINTS" id="PR00682">
    <property type="entry name" value="IPNSYNTHASE"/>
</dbReference>
<proteinExistence type="inferred from homology"/>
<name>A0A6G1GTE2_9PEZI</name>
<evidence type="ECO:0000313" key="5">
    <source>
        <dbReference type="EMBL" id="KAF1984074.1"/>
    </source>
</evidence>
<feature type="domain" description="Fe2OG dioxygenase" evidence="4">
    <location>
        <begin position="207"/>
        <end position="326"/>
    </location>
</feature>
<evidence type="ECO:0000259" key="4">
    <source>
        <dbReference type="PROSITE" id="PS51471"/>
    </source>
</evidence>
<dbReference type="InterPro" id="IPR050231">
    <property type="entry name" value="Iron_ascorbate_oxido_reductase"/>
</dbReference>
<evidence type="ECO:0000256" key="1">
    <source>
        <dbReference type="ARBA" id="ARBA00008056"/>
    </source>
</evidence>
<dbReference type="GO" id="GO:0044283">
    <property type="term" value="P:small molecule biosynthetic process"/>
    <property type="evidence" value="ECO:0007669"/>
    <property type="project" value="UniProtKB-ARBA"/>
</dbReference>
<dbReference type="Proteomes" id="UP000800041">
    <property type="component" value="Unassembled WGS sequence"/>
</dbReference>
<keyword evidence="2" id="KW-0479">Metal-binding</keyword>
<feature type="region of interest" description="Disordered" evidence="3">
    <location>
        <begin position="363"/>
        <end position="398"/>
    </location>
</feature>
<dbReference type="OrthoDB" id="288590at2759"/>
<dbReference type="AlphaFoldDB" id="A0A6G1GTE2"/>
<evidence type="ECO:0000256" key="3">
    <source>
        <dbReference type="SAM" id="MobiDB-lite"/>
    </source>
</evidence>
<dbReference type="InterPro" id="IPR044861">
    <property type="entry name" value="IPNS-like_FE2OG_OXY"/>
</dbReference>
<organism evidence="5 6">
    <name type="scientific">Aulographum hederae CBS 113979</name>
    <dbReference type="NCBI Taxonomy" id="1176131"/>
    <lineage>
        <taxon>Eukaryota</taxon>
        <taxon>Fungi</taxon>
        <taxon>Dikarya</taxon>
        <taxon>Ascomycota</taxon>
        <taxon>Pezizomycotina</taxon>
        <taxon>Dothideomycetes</taxon>
        <taxon>Pleosporomycetidae</taxon>
        <taxon>Aulographales</taxon>
        <taxon>Aulographaceae</taxon>
    </lineage>
</organism>
<keyword evidence="2" id="KW-0560">Oxidoreductase</keyword>
<dbReference type="Pfam" id="PF14226">
    <property type="entry name" value="DIOX_N"/>
    <property type="match status" value="1"/>
</dbReference>
<comment type="similarity">
    <text evidence="1 2">Belongs to the iron/ascorbate-dependent oxidoreductase family.</text>
</comment>
<dbReference type="GO" id="GO:0046872">
    <property type="term" value="F:metal ion binding"/>
    <property type="evidence" value="ECO:0007669"/>
    <property type="project" value="UniProtKB-KW"/>
</dbReference>
<dbReference type="SUPFAM" id="SSF51197">
    <property type="entry name" value="Clavaminate synthase-like"/>
    <property type="match status" value="1"/>
</dbReference>
<dbReference type="PROSITE" id="PS51471">
    <property type="entry name" value="FE2OG_OXY"/>
    <property type="match status" value="1"/>
</dbReference>
<dbReference type="PANTHER" id="PTHR47990">
    <property type="entry name" value="2-OXOGLUTARATE (2OG) AND FE(II)-DEPENDENT OXYGENASE SUPERFAMILY PROTEIN-RELATED"/>
    <property type="match status" value="1"/>
</dbReference>
<evidence type="ECO:0000256" key="2">
    <source>
        <dbReference type="RuleBase" id="RU003682"/>
    </source>
</evidence>
<dbReference type="EMBL" id="ML977170">
    <property type="protein sequence ID" value="KAF1984074.1"/>
    <property type="molecule type" value="Genomic_DNA"/>
</dbReference>